<dbReference type="RefSeq" id="WP_285434209.1">
    <property type="nucleotide sequence ID" value="NZ_JASJUS010000019.1"/>
</dbReference>
<sequence>MAQQHPDGEALESYLRTQATEFLRALRLLREAGVGDGAGATLLRPTRRLTATLHTYGPLLTPTWTDHLRPELTWLTSTLAQEHTYAARLDRLLTALHRLSGTTVPGQSSITTPATGSRAAGAAPAAKAAAPRPRGQATPPTAPPAPGHLPTDGSPGSPTPGAPKAAALLTRRLTLARTRAHSTALQSLDSARFHALADTIAVLASEVPLTRTARTADLRPHATAAEERLTEAIAALPPVTAPGLPPDPHPHPHDPPWHQTRRLLRLHRYAREVLHPQHNPPEDERLLTATRTLDRHQDAAEAAAEAAAAALTPRITPATAYALGVLHADQRHEVEAARFAFQQTWRTQKVALTAR</sequence>
<dbReference type="Gene3D" id="1.40.20.10">
    <property type="entry name" value="CHAD domain"/>
    <property type="match status" value="1"/>
</dbReference>
<evidence type="ECO:0000313" key="3">
    <source>
        <dbReference type="EMBL" id="MDL2078921.1"/>
    </source>
</evidence>
<dbReference type="Proteomes" id="UP001241926">
    <property type="component" value="Unassembled WGS sequence"/>
</dbReference>
<dbReference type="EMBL" id="JASJUS010000019">
    <property type="protein sequence ID" value="MDL2078921.1"/>
    <property type="molecule type" value="Genomic_DNA"/>
</dbReference>
<comment type="caution">
    <text evidence="3">The sequence shown here is derived from an EMBL/GenBank/DDBJ whole genome shotgun (WGS) entry which is preliminary data.</text>
</comment>
<proteinExistence type="predicted"/>
<dbReference type="Pfam" id="PF05235">
    <property type="entry name" value="CHAD"/>
    <property type="match status" value="1"/>
</dbReference>
<dbReference type="SMART" id="SM00880">
    <property type="entry name" value="CHAD"/>
    <property type="match status" value="1"/>
</dbReference>
<gene>
    <name evidence="3" type="ORF">QNN03_21020</name>
</gene>
<dbReference type="InterPro" id="IPR007899">
    <property type="entry name" value="CHAD_dom"/>
</dbReference>
<evidence type="ECO:0000313" key="4">
    <source>
        <dbReference type="Proteomes" id="UP001241926"/>
    </source>
</evidence>
<feature type="compositionally biased region" description="Low complexity" evidence="1">
    <location>
        <begin position="111"/>
        <end position="139"/>
    </location>
</feature>
<evidence type="ECO:0000256" key="1">
    <source>
        <dbReference type="SAM" id="MobiDB-lite"/>
    </source>
</evidence>
<protein>
    <submittedName>
        <fullName evidence="3">CHAD domain-containing protein</fullName>
    </submittedName>
</protein>
<evidence type="ECO:0000259" key="2">
    <source>
        <dbReference type="PROSITE" id="PS51708"/>
    </source>
</evidence>
<dbReference type="PROSITE" id="PS51708">
    <property type="entry name" value="CHAD"/>
    <property type="match status" value="1"/>
</dbReference>
<keyword evidence="4" id="KW-1185">Reference proteome</keyword>
<dbReference type="InterPro" id="IPR038186">
    <property type="entry name" value="CHAD_dom_sf"/>
</dbReference>
<organism evidence="3 4">
    <name type="scientific">Streptomyces fuscus</name>
    <dbReference type="NCBI Taxonomy" id="3048495"/>
    <lineage>
        <taxon>Bacteria</taxon>
        <taxon>Bacillati</taxon>
        <taxon>Actinomycetota</taxon>
        <taxon>Actinomycetes</taxon>
        <taxon>Kitasatosporales</taxon>
        <taxon>Streptomycetaceae</taxon>
        <taxon>Streptomyces</taxon>
    </lineage>
</organism>
<feature type="domain" description="CHAD" evidence="2">
    <location>
        <begin position="4"/>
        <end position="350"/>
    </location>
</feature>
<accession>A0ABT7J230</accession>
<feature type="region of interest" description="Disordered" evidence="1">
    <location>
        <begin position="102"/>
        <end position="164"/>
    </location>
</feature>
<reference evidence="3 4" key="1">
    <citation type="submission" date="2023-05" db="EMBL/GenBank/DDBJ databases">
        <title>Streptomyces fuscus sp. nov., a brown-black pigment producing actinomyces isolated from dry sand of Sea duck farm.</title>
        <authorList>
            <person name="Xie J."/>
            <person name="Shen N."/>
        </authorList>
    </citation>
    <scope>NUCLEOTIDE SEQUENCE [LARGE SCALE GENOMIC DNA]</scope>
    <source>
        <strain evidence="3 4">GXMU-J15</strain>
    </source>
</reference>
<name>A0ABT7J230_9ACTN</name>